<dbReference type="WBParaSite" id="nOo.2.0.1.t01045-RA">
    <property type="protein sequence ID" value="nOo.2.0.1.t01045-RA"/>
    <property type="gene ID" value="nOo.2.0.1.g01045"/>
</dbReference>
<organism evidence="4">
    <name type="scientific">Onchocerca ochengi</name>
    <name type="common">Filarial nematode worm</name>
    <dbReference type="NCBI Taxonomy" id="42157"/>
    <lineage>
        <taxon>Eukaryota</taxon>
        <taxon>Metazoa</taxon>
        <taxon>Ecdysozoa</taxon>
        <taxon>Nematoda</taxon>
        <taxon>Chromadorea</taxon>
        <taxon>Rhabditida</taxon>
        <taxon>Spirurina</taxon>
        <taxon>Spiruromorpha</taxon>
        <taxon>Filarioidea</taxon>
        <taxon>Onchocercidae</taxon>
        <taxon>Onchocerca</taxon>
    </lineage>
</organism>
<keyword evidence="3" id="KW-1185">Reference proteome</keyword>
<keyword evidence="1" id="KW-0732">Signal</keyword>
<dbReference type="STRING" id="42157.A0A182DZD3"/>
<feature type="chain" id="PRO_5043137305" evidence="1">
    <location>
        <begin position="21"/>
        <end position="146"/>
    </location>
</feature>
<feature type="signal peptide" evidence="1">
    <location>
        <begin position="1"/>
        <end position="20"/>
    </location>
</feature>
<reference evidence="2 3" key="2">
    <citation type="submission" date="2018-08" db="EMBL/GenBank/DDBJ databases">
        <authorList>
            <person name="Laetsch R D."/>
            <person name="Stevens L."/>
            <person name="Kumar S."/>
            <person name="Blaxter L. M."/>
        </authorList>
    </citation>
    <scope>NUCLEOTIDE SEQUENCE [LARGE SCALE GENOMIC DNA]</scope>
</reference>
<dbReference type="Proteomes" id="UP000271087">
    <property type="component" value="Unassembled WGS sequence"/>
</dbReference>
<sequence>MLRIIALLIILAILVDFIVAFKESVSFMKHFLVKFNSFPQVLRYNSRKTEQFPTDTVISEVQQLREVLGMFDQDYKQGNVTRLTLDFQTAMKEYGDGFKSTVLQSFLKKMEDNGELKVMEKLETEWNDYNYKITCRKIFFIYRKTL</sequence>
<evidence type="ECO:0000313" key="3">
    <source>
        <dbReference type="Proteomes" id="UP000271087"/>
    </source>
</evidence>
<protein>
    <submittedName>
        <fullName evidence="4">EF-hand domain-containing protein</fullName>
    </submittedName>
</protein>
<dbReference type="OrthoDB" id="10253408at2759"/>
<name>A0A182DZD3_ONCOC</name>
<evidence type="ECO:0000313" key="4">
    <source>
        <dbReference type="WBParaSite" id="nOo.2.0.1.t01045-RA"/>
    </source>
</evidence>
<proteinExistence type="predicted"/>
<evidence type="ECO:0000313" key="2">
    <source>
        <dbReference type="EMBL" id="VDK63358.1"/>
    </source>
</evidence>
<reference evidence="4" key="1">
    <citation type="submission" date="2016-06" db="UniProtKB">
        <authorList>
            <consortium name="WormBaseParasite"/>
        </authorList>
    </citation>
    <scope>IDENTIFICATION</scope>
</reference>
<dbReference type="EMBL" id="UYRW01000121">
    <property type="protein sequence ID" value="VDK63358.1"/>
    <property type="molecule type" value="Genomic_DNA"/>
</dbReference>
<accession>A0A182DZD3</accession>
<evidence type="ECO:0000256" key="1">
    <source>
        <dbReference type="SAM" id="SignalP"/>
    </source>
</evidence>
<gene>
    <name evidence="2" type="ORF">NOO_LOCUS1045</name>
</gene>
<dbReference type="AlphaFoldDB" id="A0A182DZD3"/>